<evidence type="ECO:0000256" key="1">
    <source>
        <dbReference type="SAM" id="Phobius"/>
    </source>
</evidence>
<keyword evidence="1" id="KW-1133">Transmembrane helix</keyword>
<protein>
    <submittedName>
        <fullName evidence="2">Uncharacterized protein</fullName>
    </submittedName>
</protein>
<feature type="transmembrane region" description="Helical" evidence="1">
    <location>
        <begin position="26"/>
        <end position="45"/>
    </location>
</feature>
<organism evidence="2 3">
    <name type="scientific">Nelumbo nucifera</name>
    <name type="common">Sacred lotus</name>
    <dbReference type="NCBI Taxonomy" id="4432"/>
    <lineage>
        <taxon>Eukaryota</taxon>
        <taxon>Viridiplantae</taxon>
        <taxon>Streptophyta</taxon>
        <taxon>Embryophyta</taxon>
        <taxon>Tracheophyta</taxon>
        <taxon>Spermatophyta</taxon>
        <taxon>Magnoliopsida</taxon>
        <taxon>Proteales</taxon>
        <taxon>Nelumbonaceae</taxon>
        <taxon>Nelumbo</taxon>
    </lineage>
</organism>
<gene>
    <name evidence="2" type="ORF">HUJ06_021001</name>
</gene>
<dbReference type="EMBL" id="DUZY01000001">
    <property type="protein sequence ID" value="DAD19538.1"/>
    <property type="molecule type" value="Genomic_DNA"/>
</dbReference>
<name>A0A822XPZ4_NELNU</name>
<evidence type="ECO:0000313" key="3">
    <source>
        <dbReference type="Proteomes" id="UP000607653"/>
    </source>
</evidence>
<proteinExistence type="predicted"/>
<evidence type="ECO:0000313" key="2">
    <source>
        <dbReference type="EMBL" id="DAD19538.1"/>
    </source>
</evidence>
<reference evidence="2 3" key="1">
    <citation type="journal article" date="2020" name="Mol. Biol. Evol.">
        <title>Distinct Expression and Methylation Patterns for Genes with Different Fates following a Single Whole-Genome Duplication in Flowering Plants.</title>
        <authorList>
            <person name="Shi T."/>
            <person name="Rahmani R.S."/>
            <person name="Gugger P.F."/>
            <person name="Wang M."/>
            <person name="Li H."/>
            <person name="Zhang Y."/>
            <person name="Li Z."/>
            <person name="Wang Q."/>
            <person name="Van de Peer Y."/>
            <person name="Marchal K."/>
            <person name="Chen J."/>
        </authorList>
    </citation>
    <scope>NUCLEOTIDE SEQUENCE [LARGE SCALE GENOMIC DNA]</scope>
    <source>
        <tissue evidence="2">Leaf</tissue>
    </source>
</reference>
<dbReference type="Proteomes" id="UP000607653">
    <property type="component" value="Unassembled WGS sequence"/>
</dbReference>
<comment type="caution">
    <text evidence="2">The sequence shown here is derived from an EMBL/GenBank/DDBJ whole genome shotgun (WGS) entry which is preliminary data.</text>
</comment>
<keyword evidence="1" id="KW-0812">Transmembrane</keyword>
<accession>A0A822XPZ4</accession>
<dbReference type="AlphaFoldDB" id="A0A822XPZ4"/>
<keyword evidence="3" id="KW-1185">Reference proteome</keyword>
<keyword evidence="1" id="KW-0472">Membrane</keyword>
<sequence>MPEVIDSNYCPEPEGNDNPSWKSDQILAGLHYPTVLLLALFYFFFGKTKWICQLGPTRLQPNSNRWSWWRVGPRIATPMWDPILENNFEV</sequence>